<evidence type="ECO:0000313" key="2">
    <source>
        <dbReference type="Proteomes" id="UP001454036"/>
    </source>
</evidence>
<name>A0AAV3R772_LITER</name>
<dbReference type="PANTHER" id="PTHR36807:SF2">
    <property type="entry name" value="PHOSPHOGLYCOLATE PHOSPHATASE"/>
    <property type="match status" value="1"/>
</dbReference>
<gene>
    <name evidence="1" type="ORF">LIER_26094</name>
</gene>
<reference evidence="1 2" key="1">
    <citation type="submission" date="2024-01" db="EMBL/GenBank/DDBJ databases">
        <title>The complete chloroplast genome sequence of Lithospermum erythrorhizon: insights into the phylogenetic relationship among Boraginaceae species and the maternal lineages of purple gromwells.</title>
        <authorList>
            <person name="Okada T."/>
            <person name="Watanabe K."/>
        </authorList>
    </citation>
    <scope>NUCLEOTIDE SEQUENCE [LARGE SCALE GENOMIC DNA]</scope>
</reference>
<dbReference type="Pfam" id="PF12452">
    <property type="entry name" value="DUF3685"/>
    <property type="match status" value="2"/>
</dbReference>
<sequence length="514" mass="58611">MAEHVVFSSHFNLHTHGNLLNRPLLVQVNLKIKTRRKFSSGPCKNTRILYCNAPKLSVLSSAIEKRKLHKERALHCYCLGSLQSNAAPIPNWIYLFDQGLLMTSMFLTYMVGVIPVEGGFSNYRKSNSADKVLTESSCYPGSTLEDNSENDSRLAWDTVGRKLSDSVMAMDKGDVAGRVSEIEQSNEKRPSSLSALAVGPKLRLLWACFQWLRKQVHNVSGKSDTVSIKDIEFTFKSIIQDSCRPLCMTWLEEELRLKSTKYDKALFTMMVDKFNGYDNILQNIKKSGKEDLYLELICYLRFGFIRENNYYGHDLLSKHSVDLLEDLVITLADGIANMYLELVSVDSSMSNEVNSLGISLCTLSTRALQKLRNEVALHQWLHQNMEAIVSMYEDRFELYTFQSMIFDESGKANDANFNWWKKLRLCRSEATPTPLYTVVVSQMSVSVKRIKELRALSGWRYFFSLFLELSDIATPVVRTVIAKISDAISFFLVSLIGRSLGLIYTGIRESLRWK</sequence>
<comment type="caution">
    <text evidence="1">The sequence shown here is derived from an EMBL/GenBank/DDBJ whole genome shotgun (WGS) entry which is preliminary data.</text>
</comment>
<dbReference type="Proteomes" id="UP001454036">
    <property type="component" value="Unassembled WGS sequence"/>
</dbReference>
<dbReference type="InterPro" id="IPR022552">
    <property type="entry name" value="UPF_Ycf55"/>
</dbReference>
<organism evidence="1 2">
    <name type="scientific">Lithospermum erythrorhizon</name>
    <name type="common">Purple gromwell</name>
    <name type="synonym">Lithospermum officinale var. erythrorhizon</name>
    <dbReference type="NCBI Taxonomy" id="34254"/>
    <lineage>
        <taxon>Eukaryota</taxon>
        <taxon>Viridiplantae</taxon>
        <taxon>Streptophyta</taxon>
        <taxon>Embryophyta</taxon>
        <taxon>Tracheophyta</taxon>
        <taxon>Spermatophyta</taxon>
        <taxon>Magnoliopsida</taxon>
        <taxon>eudicotyledons</taxon>
        <taxon>Gunneridae</taxon>
        <taxon>Pentapetalae</taxon>
        <taxon>asterids</taxon>
        <taxon>lamiids</taxon>
        <taxon>Boraginales</taxon>
        <taxon>Boraginaceae</taxon>
        <taxon>Boraginoideae</taxon>
        <taxon>Lithospermeae</taxon>
        <taxon>Lithospermum</taxon>
    </lineage>
</organism>
<dbReference type="PANTHER" id="PTHR36807">
    <property type="entry name" value="PHOSPHOGLYCOLATE PHOSPHATASE"/>
    <property type="match status" value="1"/>
</dbReference>
<proteinExistence type="predicted"/>
<evidence type="ECO:0000313" key="1">
    <source>
        <dbReference type="EMBL" id="GAA0172234.1"/>
    </source>
</evidence>
<accession>A0AAV3R772</accession>
<dbReference type="EMBL" id="BAABME010008028">
    <property type="protein sequence ID" value="GAA0172234.1"/>
    <property type="molecule type" value="Genomic_DNA"/>
</dbReference>
<dbReference type="AlphaFoldDB" id="A0AAV3R772"/>
<protein>
    <submittedName>
        <fullName evidence="1">Phosphatase</fullName>
    </submittedName>
</protein>
<keyword evidence="2" id="KW-1185">Reference proteome</keyword>